<dbReference type="EMBL" id="BGZK01000302">
    <property type="protein sequence ID" value="GBP35390.1"/>
    <property type="molecule type" value="Genomic_DNA"/>
</dbReference>
<dbReference type="AlphaFoldDB" id="A0A4C1V9Y4"/>
<name>A0A4C1V9Y4_EUMVA</name>
<proteinExistence type="predicted"/>
<reference evidence="1 2" key="1">
    <citation type="journal article" date="2019" name="Commun. Biol.">
        <title>The bagworm genome reveals a unique fibroin gene that provides high tensile strength.</title>
        <authorList>
            <person name="Kono N."/>
            <person name="Nakamura H."/>
            <person name="Ohtoshi R."/>
            <person name="Tomita M."/>
            <person name="Numata K."/>
            <person name="Arakawa K."/>
        </authorList>
    </citation>
    <scope>NUCLEOTIDE SEQUENCE [LARGE SCALE GENOMIC DNA]</scope>
</reference>
<evidence type="ECO:0000313" key="2">
    <source>
        <dbReference type="Proteomes" id="UP000299102"/>
    </source>
</evidence>
<keyword evidence="2" id="KW-1185">Reference proteome</keyword>
<sequence length="157" mass="17560">MRANFESRAFAYCLAIIIAGYIERFRVARPNNAAQTSSKTTTPAYGQRTHRSCLKRGPSKIYGTKDNIFFVRITVLRHAVAAVTRVRTVPLRYRDASSYCAHDTLAINTPTATCACARAGGPSVLYRLDNYNTILPRLYSTRLGGTMARPYSRCTQR</sequence>
<evidence type="ECO:0000313" key="1">
    <source>
        <dbReference type="EMBL" id="GBP35390.1"/>
    </source>
</evidence>
<dbReference type="Proteomes" id="UP000299102">
    <property type="component" value="Unassembled WGS sequence"/>
</dbReference>
<accession>A0A4C1V9Y4</accession>
<comment type="caution">
    <text evidence="1">The sequence shown here is derived from an EMBL/GenBank/DDBJ whole genome shotgun (WGS) entry which is preliminary data.</text>
</comment>
<organism evidence="1 2">
    <name type="scientific">Eumeta variegata</name>
    <name type="common">Bagworm moth</name>
    <name type="synonym">Eumeta japonica</name>
    <dbReference type="NCBI Taxonomy" id="151549"/>
    <lineage>
        <taxon>Eukaryota</taxon>
        <taxon>Metazoa</taxon>
        <taxon>Ecdysozoa</taxon>
        <taxon>Arthropoda</taxon>
        <taxon>Hexapoda</taxon>
        <taxon>Insecta</taxon>
        <taxon>Pterygota</taxon>
        <taxon>Neoptera</taxon>
        <taxon>Endopterygota</taxon>
        <taxon>Lepidoptera</taxon>
        <taxon>Glossata</taxon>
        <taxon>Ditrysia</taxon>
        <taxon>Tineoidea</taxon>
        <taxon>Psychidae</taxon>
        <taxon>Oiketicinae</taxon>
        <taxon>Eumeta</taxon>
    </lineage>
</organism>
<gene>
    <name evidence="1" type="ORF">EVAR_20763_1</name>
</gene>
<protein>
    <submittedName>
        <fullName evidence="1">Uncharacterized protein</fullName>
    </submittedName>
</protein>